<comment type="caution">
    <text evidence="2">The sequence shown here is derived from an EMBL/GenBank/DDBJ whole genome shotgun (WGS) entry which is preliminary data.</text>
</comment>
<keyword evidence="1" id="KW-0472">Membrane</keyword>
<feature type="transmembrane region" description="Helical" evidence="1">
    <location>
        <begin position="76"/>
        <end position="95"/>
    </location>
</feature>
<protein>
    <recommendedName>
        <fullName evidence="4">Phage holin</fullName>
    </recommendedName>
</protein>
<dbReference type="Proteomes" id="UP000216113">
    <property type="component" value="Unassembled WGS sequence"/>
</dbReference>
<dbReference type="EMBL" id="NQKL01000011">
    <property type="protein sequence ID" value="OZY40949.1"/>
    <property type="molecule type" value="Genomic_DNA"/>
</dbReference>
<sequence>MTIEITNQAQLLSFETTLFIAAAMIDPDALFGACIGAWVLTSRRRNLRGWQYTGTFLLSASVGYLFAPVAPPHLTGLSTGITAFICALIVIPFSIKTTAWVNRADIAEIIRRLRPPK</sequence>
<name>A0A266LSE6_PSEFR</name>
<feature type="transmembrane region" description="Helical" evidence="1">
    <location>
        <begin position="18"/>
        <end position="40"/>
    </location>
</feature>
<keyword evidence="1" id="KW-0812">Transmembrane</keyword>
<keyword evidence="1" id="KW-1133">Transmembrane helix</keyword>
<gene>
    <name evidence="2" type="ORF">CJF43_15180</name>
</gene>
<accession>A0A266LSE6</accession>
<evidence type="ECO:0000313" key="3">
    <source>
        <dbReference type="Proteomes" id="UP000216113"/>
    </source>
</evidence>
<organism evidence="2 3">
    <name type="scientific">Pseudomonas fragi</name>
    <dbReference type="NCBI Taxonomy" id="296"/>
    <lineage>
        <taxon>Bacteria</taxon>
        <taxon>Pseudomonadati</taxon>
        <taxon>Pseudomonadota</taxon>
        <taxon>Gammaproteobacteria</taxon>
        <taxon>Pseudomonadales</taxon>
        <taxon>Pseudomonadaceae</taxon>
        <taxon>Pseudomonas</taxon>
    </lineage>
</organism>
<reference evidence="2 3" key="1">
    <citation type="submission" date="2017-08" db="EMBL/GenBank/DDBJ databases">
        <title>Genomic and metabolic characterisation of spoilage-associated Pseudomonas species.</title>
        <authorList>
            <person name="Stanborough T."/>
            <person name="Fegan N."/>
            <person name="Powell S.M."/>
            <person name="Singh T."/>
            <person name="Tamplin M.L."/>
            <person name="Chandry P.S."/>
        </authorList>
    </citation>
    <scope>NUCLEOTIDE SEQUENCE [LARGE SCALE GENOMIC DNA]</scope>
    <source>
        <strain evidence="2 3">F1820</strain>
    </source>
</reference>
<proteinExistence type="predicted"/>
<evidence type="ECO:0000256" key="1">
    <source>
        <dbReference type="SAM" id="Phobius"/>
    </source>
</evidence>
<feature type="transmembrane region" description="Helical" evidence="1">
    <location>
        <begin position="52"/>
        <end position="70"/>
    </location>
</feature>
<evidence type="ECO:0000313" key="2">
    <source>
        <dbReference type="EMBL" id="OZY40949.1"/>
    </source>
</evidence>
<evidence type="ECO:0008006" key="4">
    <source>
        <dbReference type="Google" id="ProtNLM"/>
    </source>
</evidence>
<dbReference type="AlphaFoldDB" id="A0A266LSE6"/>